<dbReference type="InterPro" id="IPR049326">
    <property type="entry name" value="Rhodopsin_dom_fungi"/>
</dbReference>
<feature type="compositionally biased region" description="Basic and acidic residues" evidence="6">
    <location>
        <begin position="336"/>
        <end position="353"/>
    </location>
</feature>
<dbReference type="InterPro" id="IPR052337">
    <property type="entry name" value="SAT4-like"/>
</dbReference>
<evidence type="ECO:0000313" key="10">
    <source>
        <dbReference type="Proteomes" id="UP000249363"/>
    </source>
</evidence>
<feature type="transmembrane region" description="Helical" evidence="7">
    <location>
        <begin position="206"/>
        <end position="224"/>
    </location>
</feature>
<dbReference type="GO" id="GO:0016020">
    <property type="term" value="C:membrane"/>
    <property type="evidence" value="ECO:0007669"/>
    <property type="project" value="UniProtKB-SubCell"/>
</dbReference>
<feature type="compositionally biased region" description="Polar residues" evidence="6">
    <location>
        <begin position="274"/>
        <end position="286"/>
    </location>
</feature>
<feature type="region of interest" description="Disordered" evidence="6">
    <location>
        <begin position="333"/>
        <end position="353"/>
    </location>
</feature>
<dbReference type="Pfam" id="PF20684">
    <property type="entry name" value="Fung_rhodopsin"/>
    <property type="match status" value="1"/>
</dbReference>
<evidence type="ECO:0000256" key="2">
    <source>
        <dbReference type="ARBA" id="ARBA00022692"/>
    </source>
</evidence>
<protein>
    <recommendedName>
        <fullName evidence="8">Rhodopsin domain-containing protein</fullName>
    </recommendedName>
</protein>
<keyword evidence="10" id="KW-1185">Reference proteome</keyword>
<feature type="transmembrane region" description="Helical" evidence="7">
    <location>
        <begin position="12"/>
        <end position="34"/>
    </location>
</feature>
<comment type="similarity">
    <text evidence="5">Belongs to the SAT4 family.</text>
</comment>
<feature type="transmembrane region" description="Helical" evidence="7">
    <location>
        <begin position="174"/>
        <end position="194"/>
    </location>
</feature>
<comment type="subcellular location">
    <subcellularLocation>
        <location evidence="1">Membrane</location>
        <topology evidence="1">Multi-pass membrane protein</topology>
    </subcellularLocation>
</comment>
<feature type="domain" description="Rhodopsin" evidence="8">
    <location>
        <begin position="26"/>
        <end position="270"/>
    </location>
</feature>
<evidence type="ECO:0000256" key="5">
    <source>
        <dbReference type="ARBA" id="ARBA00038359"/>
    </source>
</evidence>
<accession>A0A364L203</accession>
<dbReference type="GeneID" id="63795048"/>
<organism evidence="9 10">
    <name type="scientific">Talaromyces amestolkiae</name>
    <dbReference type="NCBI Taxonomy" id="1196081"/>
    <lineage>
        <taxon>Eukaryota</taxon>
        <taxon>Fungi</taxon>
        <taxon>Dikarya</taxon>
        <taxon>Ascomycota</taxon>
        <taxon>Pezizomycotina</taxon>
        <taxon>Eurotiomycetes</taxon>
        <taxon>Eurotiomycetidae</taxon>
        <taxon>Eurotiales</taxon>
        <taxon>Trichocomaceae</taxon>
        <taxon>Talaromyces</taxon>
        <taxon>Talaromyces sect. Talaromyces</taxon>
    </lineage>
</organism>
<dbReference type="PANTHER" id="PTHR33048">
    <property type="entry name" value="PTH11-LIKE INTEGRAL MEMBRANE PROTEIN (AFU_ORTHOLOGUE AFUA_5G11245)"/>
    <property type="match status" value="1"/>
</dbReference>
<dbReference type="AlphaFoldDB" id="A0A364L203"/>
<dbReference type="PANTHER" id="PTHR33048:SF113">
    <property type="entry name" value="INTEGRAL MEMBRANE PROTEIN-RELATED"/>
    <property type="match status" value="1"/>
</dbReference>
<comment type="caution">
    <text evidence="9">The sequence shown here is derived from an EMBL/GenBank/DDBJ whole genome shotgun (WGS) entry which is preliminary data.</text>
</comment>
<feature type="transmembrane region" description="Helical" evidence="7">
    <location>
        <begin position="46"/>
        <end position="65"/>
    </location>
</feature>
<dbReference type="OrthoDB" id="3897607at2759"/>
<dbReference type="EMBL" id="MIKG01000010">
    <property type="protein sequence ID" value="RAO69820.1"/>
    <property type="molecule type" value="Genomic_DNA"/>
</dbReference>
<evidence type="ECO:0000313" key="9">
    <source>
        <dbReference type="EMBL" id="RAO69820.1"/>
    </source>
</evidence>
<feature type="region of interest" description="Disordered" evidence="6">
    <location>
        <begin position="274"/>
        <end position="302"/>
    </location>
</feature>
<evidence type="ECO:0000256" key="7">
    <source>
        <dbReference type="SAM" id="Phobius"/>
    </source>
</evidence>
<name>A0A364L203_TALAM</name>
<keyword evidence="4 7" id="KW-0472">Membrane</keyword>
<evidence type="ECO:0000256" key="3">
    <source>
        <dbReference type="ARBA" id="ARBA00022989"/>
    </source>
</evidence>
<gene>
    <name evidence="9" type="ORF">BHQ10_005832</name>
</gene>
<keyword evidence="3 7" id="KW-1133">Transmembrane helix</keyword>
<dbReference type="RefSeq" id="XP_040734336.1">
    <property type="nucleotide sequence ID" value="XM_040878351.1"/>
</dbReference>
<evidence type="ECO:0000259" key="8">
    <source>
        <dbReference type="Pfam" id="PF20684"/>
    </source>
</evidence>
<sequence length="389" mass="43535">MADDRSLVVKVIPAIFCSIAFLTVLLRCYVRLFVVKAFGVDDGAMVFSMLCYIMFCGCMIGGAVYGTGRRFADLTAYQRMTAMEYWWLCEIAYCFSSVFCKISVCFFLMRITILRSHIYLLYSVMLLTVIGGLILMLMMLLQCRPISYFWTRTALDPSYQGHCISIDTIISMTYVYSALAAFCDFTVGILPFFLVRKLNMRKETRLAVMGILSMACVASLAVIVRMPFVKTFKNPDFLYATVDLAVWSCIENGLGISAASLATLRPLLRKIRGSSNSGPETLSSRMFSGPSGSRPHRIWNSSGSRGVALNSIDRQAKQGDLRPDKVAGVITTIHSGSDERSNSEEHLNKGRLSGEREYRVLEVHQTSTFEIMTASNSTPHNERVPREHV</sequence>
<proteinExistence type="inferred from homology"/>
<dbReference type="Proteomes" id="UP000249363">
    <property type="component" value="Unassembled WGS sequence"/>
</dbReference>
<feature type="transmembrane region" description="Helical" evidence="7">
    <location>
        <begin position="120"/>
        <end position="141"/>
    </location>
</feature>
<evidence type="ECO:0000256" key="4">
    <source>
        <dbReference type="ARBA" id="ARBA00023136"/>
    </source>
</evidence>
<keyword evidence="2 7" id="KW-0812">Transmembrane</keyword>
<reference evidence="9 10" key="1">
    <citation type="journal article" date="2017" name="Biotechnol. Biofuels">
        <title>Differential beta-glucosidase expression as a function of carbon source availability in Talaromyces amestolkiae: a genomic and proteomic approach.</title>
        <authorList>
            <person name="de Eugenio L.I."/>
            <person name="Mendez-Liter J.A."/>
            <person name="Nieto-Dominguez M."/>
            <person name="Alonso L."/>
            <person name="Gil-Munoz J."/>
            <person name="Barriuso J."/>
            <person name="Prieto A."/>
            <person name="Martinez M.J."/>
        </authorList>
    </citation>
    <scope>NUCLEOTIDE SEQUENCE [LARGE SCALE GENOMIC DNA]</scope>
    <source>
        <strain evidence="9 10">CIB</strain>
    </source>
</reference>
<evidence type="ECO:0000256" key="1">
    <source>
        <dbReference type="ARBA" id="ARBA00004141"/>
    </source>
</evidence>
<evidence type="ECO:0000256" key="6">
    <source>
        <dbReference type="SAM" id="MobiDB-lite"/>
    </source>
</evidence>